<name>A0ABM7YJV7_9BURK</name>
<dbReference type="Pfam" id="PF00015">
    <property type="entry name" value="MCPsignal"/>
    <property type="match status" value="1"/>
</dbReference>
<keyword evidence="1" id="KW-0145">Chemotaxis</keyword>
<dbReference type="EMBL" id="AP025730">
    <property type="protein sequence ID" value="BDI04620.1"/>
    <property type="molecule type" value="Genomic_DNA"/>
</dbReference>
<organism evidence="6 7">
    <name type="scientific">Sphaerotilus microaerophilus</name>
    <dbReference type="NCBI Taxonomy" id="2914710"/>
    <lineage>
        <taxon>Bacteria</taxon>
        <taxon>Pseudomonadati</taxon>
        <taxon>Pseudomonadota</taxon>
        <taxon>Betaproteobacteria</taxon>
        <taxon>Burkholderiales</taxon>
        <taxon>Sphaerotilaceae</taxon>
        <taxon>Sphaerotilus</taxon>
    </lineage>
</organism>
<evidence type="ECO:0000313" key="6">
    <source>
        <dbReference type="EMBL" id="BDI04620.1"/>
    </source>
</evidence>
<evidence type="ECO:0000256" key="3">
    <source>
        <dbReference type="PROSITE-ProRule" id="PRU00284"/>
    </source>
</evidence>
<keyword evidence="4" id="KW-0812">Transmembrane</keyword>
<feature type="transmembrane region" description="Helical" evidence="4">
    <location>
        <begin position="61"/>
        <end position="84"/>
    </location>
</feature>
<dbReference type="SUPFAM" id="SSF58104">
    <property type="entry name" value="Methyl-accepting chemotaxis protein (MCP) signaling domain"/>
    <property type="match status" value="1"/>
</dbReference>
<evidence type="ECO:0000313" key="7">
    <source>
        <dbReference type="Proteomes" id="UP001057498"/>
    </source>
</evidence>
<protein>
    <recommendedName>
        <fullName evidence="5">Methyl-accepting transducer domain-containing protein</fullName>
    </recommendedName>
</protein>
<evidence type="ECO:0000256" key="1">
    <source>
        <dbReference type="ARBA" id="ARBA00022500"/>
    </source>
</evidence>
<evidence type="ECO:0000256" key="2">
    <source>
        <dbReference type="ARBA" id="ARBA00029447"/>
    </source>
</evidence>
<dbReference type="SMART" id="SM00283">
    <property type="entry name" value="MA"/>
    <property type="match status" value="1"/>
</dbReference>
<reference evidence="6" key="1">
    <citation type="submission" date="2022-04" db="EMBL/GenBank/DDBJ databases">
        <title>Whole genome sequence of Sphaerotilus sp. FB-5.</title>
        <authorList>
            <person name="Takeda M."/>
            <person name="Narihara S."/>
            <person name="Akimoto M."/>
            <person name="Akimoto R."/>
            <person name="Nishiyashiki S."/>
            <person name="Murakami T."/>
        </authorList>
    </citation>
    <scope>NUCLEOTIDE SEQUENCE</scope>
    <source>
        <strain evidence="6">FB-5</strain>
    </source>
</reference>
<keyword evidence="3" id="KW-0807">Transducer</keyword>
<dbReference type="PANTHER" id="PTHR43531:SF11">
    <property type="entry name" value="METHYL-ACCEPTING CHEMOTAXIS PROTEIN 3"/>
    <property type="match status" value="1"/>
</dbReference>
<keyword evidence="7" id="KW-1185">Reference proteome</keyword>
<dbReference type="Gene3D" id="1.10.287.950">
    <property type="entry name" value="Methyl-accepting chemotaxis protein"/>
    <property type="match status" value="1"/>
</dbReference>
<keyword evidence="4" id="KW-0472">Membrane</keyword>
<dbReference type="Proteomes" id="UP001057498">
    <property type="component" value="Chromosome"/>
</dbReference>
<feature type="transmembrane region" description="Helical" evidence="4">
    <location>
        <begin position="363"/>
        <end position="386"/>
    </location>
</feature>
<dbReference type="InterPro" id="IPR051310">
    <property type="entry name" value="MCP_chemotaxis"/>
</dbReference>
<sequence length="689" mass="74917">MSFSTRWREFSATSAILGGGASQPLARLRALRSSWREFFRHHGVWAPGVRLHRRLDFRAKAMLVSAAFIVPTAVLALLQFSAAWRELADLSKAREMLVLAQSADELLRAVNAQRGALFRGAHLAPAEADAQARRIEAGWQHLEQAYVAGADARAVDVRFRALVEDFPLLTGPRVEGSQGEAVRQRTDFIGHLLDFNEALLLDTALGRDHLPDSRHRARLAMHLLPRIEQSLGTILARAQRLAAQSDHSVAAYQPYAAVFHSLPSLVERARTSALGLDDSPSGNGNPAHEGISESARLIQVLDRVQQRADALHRLVVAGPDVAELQSERAAVTVQRSELLHLQSAMMKRFANDLEGHWRHQRNAFIGSCALLALMLALAIYVLYAFFHVLRGGMRQIQREVQYVAEGDLSRRPSPLGRDEAALTLALITESLGNLGGLFSVVRRGVASVAHASTEIASASGDLSRGSDAALASVASVREGIGSMVGHLEGYEQCVQQAVERARAMRTESGRSRRVMGTLSERIAGLQQRSREIGKIVGMIDGIAFQTHLLSLNASVEAARAGEAGKGFAVVAHEVRQLSVRVANAAQQISAIVAASIAEIEQGRAITQRTVEAVVGTEAEVLGVNKVLQRLTELTSEGQHNARQMAGSLDQLHQFSESNAKLAEQMTDAAQELRRQSLQVSEQSSRFKLA</sequence>
<dbReference type="RefSeq" id="WP_251972728.1">
    <property type="nucleotide sequence ID" value="NZ_AP025730.1"/>
</dbReference>
<proteinExistence type="inferred from homology"/>
<evidence type="ECO:0000256" key="4">
    <source>
        <dbReference type="SAM" id="Phobius"/>
    </source>
</evidence>
<dbReference type="InterPro" id="IPR004089">
    <property type="entry name" value="MCPsignal_dom"/>
</dbReference>
<evidence type="ECO:0000259" key="5">
    <source>
        <dbReference type="PROSITE" id="PS50111"/>
    </source>
</evidence>
<dbReference type="PROSITE" id="PS50111">
    <property type="entry name" value="CHEMOTAXIS_TRANSDUC_2"/>
    <property type="match status" value="1"/>
</dbReference>
<dbReference type="PANTHER" id="PTHR43531">
    <property type="entry name" value="PROTEIN ICFG"/>
    <property type="match status" value="1"/>
</dbReference>
<comment type="similarity">
    <text evidence="2">Belongs to the methyl-accepting chemotaxis (MCP) protein family.</text>
</comment>
<keyword evidence="4" id="KW-1133">Transmembrane helix</keyword>
<accession>A0ABM7YJV7</accession>
<gene>
    <name evidence="6" type="ORF">CATMQ487_15900</name>
</gene>
<feature type="domain" description="Methyl-accepting transducer" evidence="5">
    <location>
        <begin position="444"/>
        <end position="673"/>
    </location>
</feature>